<dbReference type="RefSeq" id="WP_242380787.1">
    <property type="nucleotide sequence ID" value="NZ_JAKRKC020000003.1"/>
</dbReference>
<accession>A0ABT0G902</accession>
<evidence type="ECO:0000256" key="1">
    <source>
        <dbReference type="ARBA" id="ARBA00006962"/>
    </source>
</evidence>
<comment type="caution">
    <text evidence="6">The sequence shown here is derived from an EMBL/GenBank/DDBJ whole genome shotgun (WGS) entry which is preliminary data.</text>
</comment>
<feature type="domain" description="Erythromycin biosynthesis protein CIII-like C-terminal" evidence="4">
    <location>
        <begin position="241"/>
        <end position="379"/>
    </location>
</feature>
<keyword evidence="2" id="KW-0328">Glycosyltransferase</keyword>
<evidence type="ECO:0000256" key="2">
    <source>
        <dbReference type="ARBA" id="ARBA00022676"/>
    </source>
</evidence>
<evidence type="ECO:0000259" key="4">
    <source>
        <dbReference type="Pfam" id="PF06722"/>
    </source>
</evidence>
<dbReference type="InterPro" id="IPR050426">
    <property type="entry name" value="Glycosyltransferase_28"/>
</dbReference>
<name>A0ABT0G902_9ACTN</name>
<evidence type="ECO:0000259" key="5">
    <source>
        <dbReference type="Pfam" id="PF21036"/>
    </source>
</evidence>
<dbReference type="InterPro" id="IPR048284">
    <property type="entry name" value="EryCIII-like_N"/>
</dbReference>
<feature type="domain" description="Erythromycin biosynthesis protein CIII-like N-terminal" evidence="5">
    <location>
        <begin position="22"/>
        <end position="223"/>
    </location>
</feature>
<dbReference type="PANTHER" id="PTHR48050">
    <property type="entry name" value="STEROL 3-BETA-GLUCOSYLTRANSFERASE"/>
    <property type="match status" value="1"/>
</dbReference>
<proteinExistence type="inferred from homology"/>
<dbReference type="Pfam" id="PF06722">
    <property type="entry name" value="EryCIII-like_C"/>
    <property type="match status" value="1"/>
</dbReference>
<dbReference type="Pfam" id="PF21036">
    <property type="entry name" value="EryCIII-like_N"/>
    <property type="match status" value="1"/>
</dbReference>
<keyword evidence="3" id="KW-0808">Transferase</keyword>
<reference evidence="6 7" key="1">
    <citation type="submission" date="2022-04" db="EMBL/GenBank/DDBJ databases">
        <title>Genome draft of Actinomadura sp. ATCC 31491.</title>
        <authorList>
            <person name="Shi X."/>
            <person name="Du Y."/>
        </authorList>
    </citation>
    <scope>NUCLEOTIDE SEQUENCE [LARGE SCALE GENOMIC DNA]</scope>
    <source>
        <strain evidence="6 7">ATCC 31491</strain>
    </source>
</reference>
<dbReference type="InterPro" id="IPR010610">
    <property type="entry name" value="EryCIII-like_C"/>
</dbReference>
<evidence type="ECO:0000313" key="6">
    <source>
        <dbReference type="EMBL" id="MCK2221072.1"/>
    </source>
</evidence>
<dbReference type="EMBL" id="JAKRKC020000003">
    <property type="protein sequence ID" value="MCK2221072.1"/>
    <property type="molecule type" value="Genomic_DNA"/>
</dbReference>
<organism evidence="6 7">
    <name type="scientific">Actinomadura luzonensis</name>
    <dbReference type="NCBI Taxonomy" id="2805427"/>
    <lineage>
        <taxon>Bacteria</taxon>
        <taxon>Bacillati</taxon>
        <taxon>Actinomycetota</taxon>
        <taxon>Actinomycetes</taxon>
        <taxon>Streptosporangiales</taxon>
        <taxon>Thermomonosporaceae</taxon>
        <taxon>Actinomadura</taxon>
    </lineage>
</organism>
<dbReference type="InterPro" id="IPR002213">
    <property type="entry name" value="UDP_glucos_trans"/>
</dbReference>
<evidence type="ECO:0000313" key="7">
    <source>
        <dbReference type="Proteomes" id="UP001317259"/>
    </source>
</evidence>
<dbReference type="Proteomes" id="UP001317259">
    <property type="component" value="Unassembled WGS sequence"/>
</dbReference>
<keyword evidence="7" id="KW-1185">Reference proteome</keyword>
<protein>
    <submittedName>
        <fullName evidence="6">DUF1205 domain-containing protein</fullName>
    </submittedName>
</protein>
<comment type="similarity">
    <text evidence="1">Belongs to the glycosyltransferase 28 family.</text>
</comment>
<gene>
    <name evidence="6" type="ORF">MF672_045815</name>
</gene>
<dbReference type="CDD" id="cd03784">
    <property type="entry name" value="GT1_Gtf-like"/>
    <property type="match status" value="1"/>
</dbReference>
<dbReference type="PANTHER" id="PTHR48050:SF13">
    <property type="entry name" value="STEROL 3-BETA-GLUCOSYLTRANSFERASE UGT80A2"/>
    <property type="match status" value="1"/>
</dbReference>
<evidence type="ECO:0000256" key="3">
    <source>
        <dbReference type="ARBA" id="ARBA00022679"/>
    </source>
</evidence>
<sequence>MRILFVTAALPSHYLGMVPLAWACHAAGHEVRVCAQPAVAPVVLASGLPAVTAGDDLDFVSMHQGKVAGRPDPGRQYRARTAVIDMFHDVAELMVDDVVAFARAWRPHLVVRDQVAFAASVAAQAVGAPLVRHTWGPDVYGTDKGVWLAHEMLGRLEPVYRRHGAPVPDRFESVVVDLSPPSLRLPSRERTIPVRYVPYNGPGAVPSWALTPGERPRVCVTWGTWTSDATDDDSMAHLPAVVGSLCDQGMEVVAVVTAADRARLAGSGPGVRVAESLPLHAVLPGCAAVVHHGGAGTMLTALCHGVPQVVLPQMFDQQLNARLLAGAGAAHTLANDAAHRAGEAVAGLLADASCLARTEQIRREIAEQPAPAQIVTALTGLAAATSREST</sequence>